<evidence type="ECO:0000256" key="1">
    <source>
        <dbReference type="SAM" id="Phobius"/>
    </source>
</evidence>
<name>A0ABP0FLH3_CLALP</name>
<sequence length="351" mass="38885">MGYSRVQYFLILLAGVSRTYGQSCGDVVNQDQDTDWIIYTVNVFYPPSTCEFTTSLSAEDGDVFMVTIYTNRRYSDNDEITLPAGGILPRSSQRWCGLYRKQEGDEINCGVDLDSLCPGGLTVSNDWPPVVRSESYSYTAFVEFQVIRCSDTMEETTTTTTSETTKTTRTVSLTTEDLTTAFSKMSTTSIGVSSTEFPFGVTSRAVSTKDTTTPLLVVIIVLSVLLVLSLLMLAIFTRKYLILRNLSPSAHDNDNNTRQATAINNQYENTPVNNNYEGDSNPYQLPVPNDEMRSTGIGDYDHLSQTNRNGRTATNSQLATNQLNQDTYAIAGDPNKVNELVDNVLYQPFGS</sequence>
<keyword evidence="2" id="KW-0732">Signal</keyword>
<feature type="signal peptide" evidence="2">
    <location>
        <begin position="1"/>
        <end position="21"/>
    </location>
</feature>
<comment type="caution">
    <text evidence="3">The sequence shown here is derived from an EMBL/GenBank/DDBJ whole genome shotgun (WGS) entry which is preliminary data.</text>
</comment>
<proteinExistence type="predicted"/>
<feature type="chain" id="PRO_5047086801" evidence="2">
    <location>
        <begin position="22"/>
        <end position="351"/>
    </location>
</feature>
<keyword evidence="4" id="KW-1185">Reference proteome</keyword>
<keyword evidence="1" id="KW-1133">Transmembrane helix</keyword>
<feature type="transmembrane region" description="Helical" evidence="1">
    <location>
        <begin position="215"/>
        <end position="236"/>
    </location>
</feature>
<gene>
    <name evidence="3" type="ORF">CVLEPA_LOCUS10761</name>
</gene>
<keyword evidence="1" id="KW-0812">Transmembrane</keyword>
<dbReference type="Proteomes" id="UP001642483">
    <property type="component" value="Unassembled WGS sequence"/>
</dbReference>
<organism evidence="3 4">
    <name type="scientific">Clavelina lepadiformis</name>
    <name type="common">Light-bulb sea squirt</name>
    <name type="synonym">Ascidia lepadiformis</name>
    <dbReference type="NCBI Taxonomy" id="159417"/>
    <lineage>
        <taxon>Eukaryota</taxon>
        <taxon>Metazoa</taxon>
        <taxon>Chordata</taxon>
        <taxon>Tunicata</taxon>
        <taxon>Ascidiacea</taxon>
        <taxon>Aplousobranchia</taxon>
        <taxon>Clavelinidae</taxon>
        <taxon>Clavelina</taxon>
    </lineage>
</organism>
<protein>
    <submittedName>
        <fullName evidence="3">Uncharacterized protein</fullName>
    </submittedName>
</protein>
<evidence type="ECO:0000256" key="2">
    <source>
        <dbReference type="SAM" id="SignalP"/>
    </source>
</evidence>
<accession>A0ABP0FLH3</accession>
<evidence type="ECO:0000313" key="3">
    <source>
        <dbReference type="EMBL" id="CAK8680515.1"/>
    </source>
</evidence>
<keyword evidence="1" id="KW-0472">Membrane</keyword>
<evidence type="ECO:0000313" key="4">
    <source>
        <dbReference type="Proteomes" id="UP001642483"/>
    </source>
</evidence>
<reference evidence="3 4" key="1">
    <citation type="submission" date="2024-02" db="EMBL/GenBank/DDBJ databases">
        <authorList>
            <person name="Daric V."/>
            <person name="Darras S."/>
        </authorList>
    </citation>
    <scope>NUCLEOTIDE SEQUENCE [LARGE SCALE GENOMIC DNA]</scope>
</reference>
<dbReference type="EMBL" id="CAWYQH010000068">
    <property type="protein sequence ID" value="CAK8680515.1"/>
    <property type="molecule type" value="Genomic_DNA"/>
</dbReference>